<dbReference type="EMBL" id="CP000612">
    <property type="protein sequence ID" value="ABO51648.1"/>
    <property type="molecule type" value="Genomic_DNA"/>
</dbReference>
<evidence type="ECO:0000256" key="1">
    <source>
        <dbReference type="ARBA" id="ARBA00022729"/>
    </source>
</evidence>
<dbReference type="eggNOG" id="COG0739">
    <property type="taxonomic scope" value="Bacteria"/>
</dbReference>
<evidence type="ECO:0000256" key="2">
    <source>
        <dbReference type="SAM" id="Phobius"/>
    </source>
</evidence>
<keyword evidence="2" id="KW-1133">Transmembrane helix</keyword>
<accession>A4J995</accession>
<evidence type="ECO:0000259" key="3">
    <source>
        <dbReference type="Pfam" id="PF01551"/>
    </source>
</evidence>
<organism evidence="4 5">
    <name type="scientific">Desulforamulus reducens (strain ATCC BAA-1160 / DSM 100696 / MI-1)</name>
    <name type="common">Desulfotomaculum reducens</name>
    <dbReference type="NCBI Taxonomy" id="349161"/>
    <lineage>
        <taxon>Bacteria</taxon>
        <taxon>Bacillati</taxon>
        <taxon>Bacillota</taxon>
        <taxon>Clostridia</taxon>
        <taxon>Eubacteriales</taxon>
        <taxon>Peptococcaceae</taxon>
        <taxon>Desulforamulus</taxon>
    </lineage>
</organism>
<dbReference type="AlphaFoldDB" id="A4J995"/>
<dbReference type="PANTHER" id="PTHR21666:SF289">
    <property type="entry name" value="L-ALA--D-GLU ENDOPEPTIDASE"/>
    <property type="match status" value="1"/>
</dbReference>
<dbReference type="InterPro" id="IPR011055">
    <property type="entry name" value="Dup_hybrid_motif"/>
</dbReference>
<gene>
    <name evidence="4" type="ordered locus">Dred_3146</name>
</gene>
<dbReference type="OrthoDB" id="1786111at2"/>
<dbReference type="InterPro" id="IPR050570">
    <property type="entry name" value="Cell_wall_metabolism_enzyme"/>
</dbReference>
<reference evidence="4 5" key="1">
    <citation type="submission" date="2007-03" db="EMBL/GenBank/DDBJ databases">
        <title>Complete sequence of Desulfotomaculum reducens MI-1.</title>
        <authorList>
            <consortium name="US DOE Joint Genome Institute"/>
            <person name="Copeland A."/>
            <person name="Lucas S."/>
            <person name="Lapidus A."/>
            <person name="Barry K."/>
            <person name="Detter J.C."/>
            <person name="Glavina del Rio T."/>
            <person name="Hammon N."/>
            <person name="Israni S."/>
            <person name="Dalin E."/>
            <person name="Tice H."/>
            <person name="Pitluck S."/>
            <person name="Sims D."/>
            <person name="Brettin T."/>
            <person name="Bruce D."/>
            <person name="Han C."/>
            <person name="Tapia R."/>
            <person name="Schmutz J."/>
            <person name="Larimer F."/>
            <person name="Land M."/>
            <person name="Hauser L."/>
            <person name="Kyrpides N."/>
            <person name="Kim E."/>
            <person name="Tebo B.M."/>
            <person name="Richardson P."/>
        </authorList>
    </citation>
    <scope>NUCLEOTIDE SEQUENCE [LARGE SCALE GENOMIC DNA]</scope>
    <source>
        <strain evidence="4 5">MI-1</strain>
    </source>
</reference>
<dbReference type="STRING" id="349161.Dred_3146"/>
<protein>
    <submittedName>
        <fullName evidence="4">Peptidase M23B</fullName>
    </submittedName>
</protein>
<dbReference type="Gene3D" id="2.70.70.10">
    <property type="entry name" value="Glucose Permease (Domain IIA)"/>
    <property type="match status" value="1"/>
</dbReference>
<dbReference type="Pfam" id="PF01551">
    <property type="entry name" value="Peptidase_M23"/>
    <property type="match status" value="1"/>
</dbReference>
<dbReference type="PANTHER" id="PTHR21666">
    <property type="entry name" value="PEPTIDASE-RELATED"/>
    <property type="match status" value="1"/>
</dbReference>
<dbReference type="Proteomes" id="UP000001556">
    <property type="component" value="Chromosome"/>
</dbReference>
<keyword evidence="5" id="KW-1185">Reference proteome</keyword>
<dbReference type="SUPFAM" id="SSF51261">
    <property type="entry name" value="Duplicated hybrid motif"/>
    <property type="match status" value="1"/>
</dbReference>
<dbReference type="CDD" id="cd12797">
    <property type="entry name" value="M23_peptidase"/>
    <property type="match status" value="1"/>
</dbReference>
<sequence length="246" mass="27112">MWPFENSLRNQLRNQDLIKKYREWLRKWLLKGNSKFNSTALVALVVVAALLSAYGLYSWHSGQILKDTVTNPKSNQVMQKHSQQAPATCQLAKAKEEKDPVQKETQEITVPAAVNPEEMVKPVMGHVLTGVGMTFSEVFKDYRYSTGVALAAEPGTEVKAALAGTVSLVSSGDKGTMVVSINHGNGWQATYGGLGQVQVKAGQKIEKNQTLGTLGEHSRTNGVLENHLYFKITKNGKPVDPNIYWK</sequence>
<dbReference type="HOGENOM" id="CLU_1141136_0_0_9"/>
<feature type="domain" description="M23ase beta-sheet core" evidence="3">
    <location>
        <begin position="144"/>
        <end position="241"/>
    </location>
</feature>
<feature type="transmembrane region" description="Helical" evidence="2">
    <location>
        <begin position="36"/>
        <end position="57"/>
    </location>
</feature>
<dbReference type="KEGG" id="drm:Dred_3146"/>
<keyword evidence="1" id="KW-0732">Signal</keyword>
<evidence type="ECO:0000313" key="4">
    <source>
        <dbReference type="EMBL" id="ABO51648.1"/>
    </source>
</evidence>
<keyword evidence="2" id="KW-0472">Membrane</keyword>
<keyword evidence="2" id="KW-0812">Transmembrane</keyword>
<evidence type="ECO:0000313" key="5">
    <source>
        <dbReference type="Proteomes" id="UP000001556"/>
    </source>
</evidence>
<proteinExistence type="predicted"/>
<dbReference type="InterPro" id="IPR016047">
    <property type="entry name" value="M23ase_b-sheet_dom"/>
</dbReference>
<dbReference type="RefSeq" id="WP_011879436.1">
    <property type="nucleotide sequence ID" value="NC_009253.1"/>
</dbReference>
<name>A4J995_DESRM</name>
<dbReference type="GO" id="GO:0004222">
    <property type="term" value="F:metalloendopeptidase activity"/>
    <property type="evidence" value="ECO:0007669"/>
    <property type="project" value="TreeGrafter"/>
</dbReference>